<feature type="domain" description="Calcineurin-like phosphoesterase" evidence="2">
    <location>
        <begin position="51"/>
        <end position="264"/>
    </location>
</feature>
<dbReference type="InterPro" id="IPR004843">
    <property type="entry name" value="Calcineurin-like_PHP"/>
</dbReference>
<keyword evidence="4" id="KW-1185">Reference proteome</keyword>
<dbReference type="PANTHER" id="PTHR43143">
    <property type="entry name" value="METALLOPHOSPHOESTERASE, CALCINEURIN SUPERFAMILY"/>
    <property type="match status" value="1"/>
</dbReference>
<evidence type="ECO:0000259" key="2">
    <source>
        <dbReference type="Pfam" id="PF00149"/>
    </source>
</evidence>
<dbReference type="InterPro" id="IPR051918">
    <property type="entry name" value="STPP_CPPED1"/>
</dbReference>
<evidence type="ECO:0000313" key="3">
    <source>
        <dbReference type="EMBL" id="MBK3516738.1"/>
    </source>
</evidence>
<keyword evidence="1" id="KW-0732">Signal</keyword>
<feature type="chain" id="PRO_5046896708" evidence="1">
    <location>
        <begin position="22"/>
        <end position="332"/>
    </location>
</feature>
<reference evidence="3 4" key="1">
    <citation type="submission" date="2021-01" db="EMBL/GenBank/DDBJ databases">
        <title>Carboxyliciviraga sp.nov., isolated from coastal sediments.</title>
        <authorList>
            <person name="Lu D."/>
            <person name="Zhang T."/>
        </authorList>
    </citation>
    <scope>NUCLEOTIDE SEQUENCE [LARGE SCALE GENOMIC DNA]</scope>
    <source>
        <strain evidence="3 4">N1Y132</strain>
    </source>
</reference>
<evidence type="ECO:0000313" key="4">
    <source>
        <dbReference type="Proteomes" id="UP000605676"/>
    </source>
</evidence>
<accession>A0ABS1HGF5</accession>
<dbReference type="Proteomes" id="UP000605676">
    <property type="component" value="Unassembled WGS sequence"/>
</dbReference>
<dbReference type="PROSITE" id="PS51257">
    <property type="entry name" value="PROKAR_LIPOPROTEIN"/>
    <property type="match status" value="1"/>
</dbReference>
<dbReference type="PANTHER" id="PTHR43143:SF1">
    <property type="entry name" value="SERINE_THREONINE-PROTEIN PHOSPHATASE CPPED1"/>
    <property type="match status" value="1"/>
</dbReference>
<proteinExistence type="predicted"/>
<dbReference type="InterPro" id="IPR029052">
    <property type="entry name" value="Metallo-depent_PP-like"/>
</dbReference>
<gene>
    <name evidence="3" type="ORF">JIV24_05240</name>
</gene>
<dbReference type="RefSeq" id="WP_200463969.1">
    <property type="nucleotide sequence ID" value="NZ_JAENRR010000008.1"/>
</dbReference>
<dbReference type="SUPFAM" id="SSF56300">
    <property type="entry name" value="Metallo-dependent phosphatases"/>
    <property type="match status" value="1"/>
</dbReference>
<comment type="caution">
    <text evidence="3">The sequence shown here is derived from an EMBL/GenBank/DDBJ whole genome shotgun (WGS) entry which is preliminary data.</text>
</comment>
<feature type="signal peptide" evidence="1">
    <location>
        <begin position="1"/>
        <end position="21"/>
    </location>
</feature>
<dbReference type="Gene3D" id="3.60.21.10">
    <property type="match status" value="1"/>
</dbReference>
<dbReference type="CDD" id="cd00838">
    <property type="entry name" value="MPP_superfamily"/>
    <property type="match status" value="1"/>
</dbReference>
<dbReference type="Pfam" id="PF00149">
    <property type="entry name" value="Metallophos"/>
    <property type="match status" value="1"/>
</dbReference>
<protein>
    <submittedName>
        <fullName evidence="3">Metallophosphoesterase</fullName>
    </submittedName>
</protein>
<organism evidence="3 4">
    <name type="scientific">Carboxylicivirga marina</name>
    <dbReference type="NCBI Taxonomy" id="2800988"/>
    <lineage>
        <taxon>Bacteria</taxon>
        <taxon>Pseudomonadati</taxon>
        <taxon>Bacteroidota</taxon>
        <taxon>Bacteroidia</taxon>
        <taxon>Marinilabiliales</taxon>
        <taxon>Marinilabiliaceae</taxon>
        <taxon>Carboxylicivirga</taxon>
    </lineage>
</organism>
<sequence length="332" mass="38299">MFRIIHSLLLLLLLAACQQPASNNNTFQHGISGDNKPWSHTQFDNQNDKFSFAVFSDLTGGERAGVFKVAIEQLNLLRPELIINVGDLIEGADSDTSEWHRQWDSFDKRASKARAPFFYMGGNHDLTGQLSRYIWKERLGPRYYHFRYKDVLFLILDTEDHSIDRMAEIELMRSKAIEQLKEGGWEAFGKSDYANIPERTSGTISREQAEYFLNVIDTHQDVLWTFVLIHKPAWEKPEEMQFSRIEKALNKRPYTVFNGHTHVYKYMQRHGRDYINLATTGGHQFPETGPSYDHMMWVTVDKQGVSMANLKLSGIMDKTGQIPLNGDTLAFE</sequence>
<name>A0ABS1HGF5_9BACT</name>
<evidence type="ECO:0000256" key="1">
    <source>
        <dbReference type="SAM" id="SignalP"/>
    </source>
</evidence>
<dbReference type="EMBL" id="JAENRR010000008">
    <property type="protein sequence ID" value="MBK3516738.1"/>
    <property type="molecule type" value="Genomic_DNA"/>
</dbReference>